<comment type="similarity">
    <text evidence="4">Belongs to the CobB/CobQ family. CobQ subfamily.</text>
</comment>
<dbReference type="NCBIfam" id="TIGR00313">
    <property type="entry name" value="cobQ"/>
    <property type="match status" value="1"/>
</dbReference>
<dbReference type="SUPFAM" id="SSF52540">
    <property type="entry name" value="P-loop containing nucleoside triphosphate hydrolases"/>
    <property type="match status" value="1"/>
</dbReference>
<dbReference type="OrthoDB" id="9808302at2"/>
<evidence type="ECO:0000256" key="4">
    <source>
        <dbReference type="HAMAP-Rule" id="MF_00028"/>
    </source>
</evidence>
<dbReference type="Pfam" id="PF07685">
    <property type="entry name" value="GATase_3"/>
    <property type="match status" value="1"/>
</dbReference>
<dbReference type="Gene3D" id="3.40.50.880">
    <property type="match status" value="1"/>
</dbReference>
<proteinExistence type="inferred from homology"/>
<dbReference type="RefSeq" id="WP_114591602.1">
    <property type="nucleotide sequence ID" value="NZ_CP031165.1"/>
</dbReference>
<keyword evidence="3 4" id="KW-0315">Glutamine amidotransferase</keyword>
<dbReference type="NCBIfam" id="NF001989">
    <property type="entry name" value="PRK00784.1"/>
    <property type="match status" value="1"/>
</dbReference>
<dbReference type="UniPathway" id="UPA00148"/>
<comment type="function">
    <text evidence="4">Catalyzes amidations at positions B, D, E, and G on adenosylcobyrinic A,C-diamide. NH(2) groups are provided by glutamine, and one molecule of ATP is hydrogenolyzed for each amidation.</text>
</comment>
<dbReference type="PANTHER" id="PTHR21343:SF1">
    <property type="entry name" value="COBYRIC ACID SYNTHASE"/>
    <property type="match status" value="1"/>
</dbReference>
<dbReference type="HAMAP" id="MF_00028">
    <property type="entry name" value="CobQ"/>
    <property type="match status" value="1"/>
</dbReference>
<keyword evidence="8" id="KW-1185">Reference proteome</keyword>
<accession>A0A346XXU9</accession>
<reference evidence="7 8" key="1">
    <citation type="submission" date="2018-09" db="EMBL/GenBank/DDBJ databases">
        <title>Complete genome sequence of Euzebya sp. DY32-46 isolated from seawater of Pacific Ocean.</title>
        <authorList>
            <person name="Xu L."/>
            <person name="Wu Y.-H."/>
            <person name="Xu X.-W."/>
        </authorList>
    </citation>
    <scope>NUCLEOTIDE SEQUENCE [LARGE SCALE GENOMIC DNA]</scope>
    <source>
        <strain evidence="7 8">DY32-46</strain>
    </source>
</reference>
<evidence type="ECO:0000313" key="7">
    <source>
        <dbReference type="EMBL" id="AXV07046.1"/>
    </source>
</evidence>
<dbReference type="PROSITE" id="PS51274">
    <property type="entry name" value="GATASE_COBBQ"/>
    <property type="match status" value="1"/>
</dbReference>
<dbReference type="AlphaFoldDB" id="A0A346XXU9"/>
<dbReference type="InterPro" id="IPR047045">
    <property type="entry name" value="CobQ_N"/>
</dbReference>
<evidence type="ECO:0000259" key="5">
    <source>
        <dbReference type="Pfam" id="PF01656"/>
    </source>
</evidence>
<dbReference type="GO" id="GO:0003824">
    <property type="term" value="F:catalytic activity"/>
    <property type="evidence" value="ECO:0007669"/>
    <property type="project" value="InterPro"/>
</dbReference>
<dbReference type="InterPro" id="IPR002586">
    <property type="entry name" value="CobQ/CobB/MinD/ParA_Nub-bd_dom"/>
</dbReference>
<protein>
    <recommendedName>
        <fullName evidence="4">Cobyric acid synthase</fullName>
    </recommendedName>
</protein>
<feature type="domain" description="CobB/CobQ-like glutamine amidotransferase" evidence="6">
    <location>
        <begin position="258"/>
        <end position="438"/>
    </location>
</feature>
<dbReference type="InterPro" id="IPR027417">
    <property type="entry name" value="P-loop_NTPase"/>
</dbReference>
<feature type="domain" description="CobQ/CobB/MinD/ParA nucleotide binding" evidence="5">
    <location>
        <begin position="9"/>
        <end position="233"/>
    </location>
</feature>
<dbReference type="InterPro" id="IPR033949">
    <property type="entry name" value="CobQ_GATase1"/>
</dbReference>
<organism evidence="7 8">
    <name type="scientific">Euzebya pacifica</name>
    <dbReference type="NCBI Taxonomy" id="1608957"/>
    <lineage>
        <taxon>Bacteria</taxon>
        <taxon>Bacillati</taxon>
        <taxon>Actinomycetota</taxon>
        <taxon>Nitriliruptoria</taxon>
        <taxon>Euzebyales</taxon>
    </lineage>
</organism>
<dbReference type="EMBL" id="CP031165">
    <property type="protein sequence ID" value="AXV07046.1"/>
    <property type="molecule type" value="Genomic_DNA"/>
</dbReference>
<dbReference type="PANTHER" id="PTHR21343">
    <property type="entry name" value="DETHIOBIOTIN SYNTHETASE"/>
    <property type="match status" value="1"/>
</dbReference>
<dbReference type="GO" id="GO:0015420">
    <property type="term" value="F:ABC-type vitamin B12 transporter activity"/>
    <property type="evidence" value="ECO:0007669"/>
    <property type="project" value="UniProtKB-UniRule"/>
</dbReference>
<dbReference type="GO" id="GO:0009236">
    <property type="term" value="P:cobalamin biosynthetic process"/>
    <property type="evidence" value="ECO:0007669"/>
    <property type="project" value="UniProtKB-UniRule"/>
</dbReference>
<evidence type="ECO:0000256" key="2">
    <source>
        <dbReference type="ARBA" id="ARBA00022573"/>
    </source>
</evidence>
<dbReference type="Pfam" id="PF01656">
    <property type="entry name" value="CbiA"/>
    <property type="match status" value="1"/>
</dbReference>
<dbReference type="PROSITE" id="PS51273">
    <property type="entry name" value="GATASE_TYPE_1"/>
    <property type="match status" value="1"/>
</dbReference>
<dbReference type="KEGG" id="euz:DVS28_a2365"/>
<dbReference type="Gene3D" id="3.40.50.300">
    <property type="entry name" value="P-loop containing nucleotide triphosphate hydrolases"/>
    <property type="match status" value="1"/>
</dbReference>
<comment type="pathway">
    <text evidence="1 4">Cofactor biosynthesis; adenosylcobalamin biosynthesis.</text>
</comment>
<feature type="active site" description="Nucleophile" evidence="4">
    <location>
        <position position="337"/>
    </location>
</feature>
<feature type="active site" evidence="4">
    <location>
        <position position="431"/>
    </location>
</feature>
<gene>
    <name evidence="4" type="primary">cobQ</name>
    <name evidence="7" type="ORF">DVS28_a2365</name>
</gene>
<evidence type="ECO:0000256" key="3">
    <source>
        <dbReference type="ARBA" id="ARBA00022962"/>
    </source>
</evidence>
<name>A0A346XXU9_9ACTN</name>
<dbReference type="CDD" id="cd05389">
    <property type="entry name" value="CobQ_N"/>
    <property type="match status" value="1"/>
</dbReference>
<evidence type="ECO:0000313" key="8">
    <source>
        <dbReference type="Proteomes" id="UP000264006"/>
    </source>
</evidence>
<sequence>MTHPAPAVLVAGTGSDAGKTTLVAALCRLLVDRGIDVAPFKAQNMALNSAVASDGGEIGRAQALQAAAARIPATTAMNPILLKPSGDRTSHVVVDGRPLQETDAVAYGPLTTRLWPHVRRALADLRTRHELVVCEGAGGVAEPNLRDRDLVNMGLAADADLPVVVVGDIERGGVFASLYGSWALQPDEDRQRIRGFVINRFRGDASLLDPAIEDLTARTGVPVLGVVPWVDGLGLDAEDSLGLRDLDGGPPVGEEGLRIAVLRLQRISNFTDIDALGREPGVTVTFTESAAAVADADLVVIPGTRATVADLDRLRQLGLDRALRDRATAGGPILGICGGYQMLGRAITDTVEGGGGTVAGLGLLPVETTFHVDKVVRRVSGDAPALGTDASGYEIRHGRTTVDAEAKVLVRDDDGRPGGVVAGPVMGTSWHGLADHDDTRRALLRWVAEQRGRRFVPGSVPAAAHREADLDRIAAVVADHVDVDRMLSLAGWRAVPSAGR</sequence>
<dbReference type="Proteomes" id="UP000264006">
    <property type="component" value="Chromosome"/>
</dbReference>
<dbReference type="InterPro" id="IPR004459">
    <property type="entry name" value="CobQ_synth"/>
</dbReference>
<dbReference type="CDD" id="cd01750">
    <property type="entry name" value="GATase1_CobQ"/>
    <property type="match status" value="1"/>
</dbReference>
<dbReference type="SUPFAM" id="SSF52317">
    <property type="entry name" value="Class I glutamine amidotransferase-like"/>
    <property type="match status" value="1"/>
</dbReference>
<evidence type="ECO:0000259" key="6">
    <source>
        <dbReference type="Pfam" id="PF07685"/>
    </source>
</evidence>
<dbReference type="InterPro" id="IPR011698">
    <property type="entry name" value="GATase_3"/>
</dbReference>
<keyword evidence="2 4" id="KW-0169">Cobalamin biosynthesis</keyword>
<dbReference type="InterPro" id="IPR029062">
    <property type="entry name" value="Class_I_gatase-like"/>
</dbReference>
<evidence type="ECO:0000256" key="1">
    <source>
        <dbReference type="ARBA" id="ARBA00004953"/>
    </source>
</evidence>